<gene>
    <name evidence="8" type="primary">DEX1A-1</name>
    <name evidence="8" type="ORF">SELMODRAFT_50757</name>
</gene>
<evidence type="ECO:0000256" key="1">
    <source>
        <dbReference type="ARBA" id="ARBA00004167"/>
    </source>
</evidence>
<dbReference type="OMA" id="TEIWETH"/>
<keyword evidence="4" id="KW-1133">Transmembrane helix</keyword>
<evidence type="ECO:0000256" key="4">
    <source>
        <dbReference type="ARBA" id="ARBA00022989"/>
    </source>
</evidence>
<dbReference type="PANTHER" id="PTHR21419">
    <property type="match status" value="1"/>
</dbReference>
<feature type="region of interest" description="Disordered" evidence="6">
    <location>
        <begin position="197"/>
        <end position="238"/>
    </location>
</feature>
<comment type="subcellular location">
    <subcellularLocation>
        <location evidence="1">Membrane</location>
        <topology evidence="1">Single-pass membrane protein</topology>
    </subcellularLocation>
</comment>
<organism evidence="9">
    <name type="scientific">Selaginella moellendorffii</name>
    <name type="common">Spikemoss</name>
    <dbReference type="NCBI Taxonomy" id="88036"/>
    <lineage>
        <taxon>Eukaryota</taxon>
        <taxon>Viridiplantae</taxon>
        <taxon>Streptophyta</taxon>
        <taxon>Embryophyta</taxon>
        <taxon>Tracheophyta</taxon>
        <taxon>Lycopodiopsida</taxon>
        <taxon>Selaginellales</taxon>
        <taxon>Selaginellaceae</taxon>
        <taxon>Selaginella</taxon>
    </lineage>
</organism>
<dbReference type="GO" id="GO:0016020">
    <property type="term" value="C:membrane"/>
    <property type="evidence" value="ECO:0007669"/>
    <property type="project" value="UniProtKB-SubCell"/>
</dbReference>
<evidence type="ECO:0000313" key="9">
    <source>
        <dbReference type="Proteomes" id="UP000001514"/>
    </source>
</evidence>
<dbReference type="FunCoup" id="D8RRK9">
    <property type="interactions" value="3164"/>
</dbReference>
<dbReference type="HOGENOM" id="CLU_007690_0_0_1"/>
<sequence>QNKFRSREASDDLLGYPNLDEEALANTQCPRNLELRWQAEASASIYAAPLIADINGDGKLDIVVPSFVHYLDVLEGADGEKMQGWPAYHQSTVHSSPLLYDIDKDGYKEILLPTYNGEVLMFRSSGYQINEKITVPRLRVRKDWYVGLSPDHVDRSHPDVHDDGLVIPSPPGTYQCLCVKSIRSCVSSDHAVANASSTIATKDGQNGSSTIETKDGQNGSSPGNVSAKLDNSTLSNTPETLNVSATATAGNGSATLKVSDVAEAGSELRMGTTSPNNTQGTQRRLLQQEATAGDNREKLEADAEATFDVFRDKGGLSDEYAYDYDDYVDESMWTDDHWVRAVHEREEDFIDIDAHILCTPVIADIDKDGVDELIVAASFFFDREYYEANPDLLSKDVDISKYVAGAIFVFSLDTKQVKWKIHFDLSTDSVAFRAYIYSSPTVVDLDGDGYLSIVVGTSFGFVYALHYNGNTCIVRKNFPLQMGEIHAQVVAADVNDDGKVEIVTADTRGNVVAWETDGKLLWEVHLKSMIAQAPTVGDVNGDGITDVVVPTASGNIYVLKGTDGSYVPPFPFRTHGRIMASVLLLDFGNKESEQADVVLVATSFDGYLYIIDGKTGCADATDIGETSYTMVLAENVDGGDDLDLIVTTMNGNVYCFQTPVKHHPLKAWPTANHGRNVLSPRYNREGVYALPSSRKFRDEAGESFWVVFKIVDQHNLHGPYNVTLTLLVPGNYHEPRRIMQWHRYDQPGVQKLKVPCVPIRSTGTVTLEMVDRHGLAFTDEFSLTFHMHYYRLLKWFVVLPLLGMLVAIVGLHPEDHVSLPSFSSN</sequence>
<feature type="domain" description="DEX1 C-terminal" evidence="7">
    <location>
        <begin position="686"/>
        <end position="786"/>
    </location>
</feature>
<keyword evidence="3" id="KW-0732">Signal</keyword>
<dbReference type="AlphaFoldDB" id="D8RRK9"/>
<evidence type="ECO:0000256" key="6">
    <source>
        <dbReference type="SAM" id="MobiDB-lite"/>
    </source>
</evidence>
<evidence type="ECO:0000313" key="8">
    <source>
        <dbReference type="EMBL" id="EFJ25263.1"/>
    </source>
</evidence>
<name>D8RRK9_SELML</name>
<dbReference type="InterPro" id="IPR028994">
    <property type="entry name" value="Integrin_alpha_N"/>
</dbReference>
<dbReference type="Gene3D" id="2.130.10.10">
    <property type="entry name" value="YVTN repeat-like/Quinoprotein amine dehydrogenase"/>
    <property type="match status" value="1"/>
</dbReference>
<dbReference type="Pfam" id="PF23722">
    <property type="entry name" value="Beta-sand_DEX1"/>
    <property type="match status" value="1"/>
</dbReference>
<dbReference type="Pfam" id="PF13517">
    <property type="entry name" value="FG-GAP_3"/>
    <property type="match status" value="1"/>
</dbReference>
<dbReference type="InParanoid" id="D8RRK9"/>
<dbReference type="SUPFAM" id="SSF69318">
    <property type="entry name" value="Integrin alpha N-terminal domain"/>
    <property type="match status" value="1"/>
</dbReference>
<dbReference type="InterPro" id="IPR045232">
    <property type="entry name" value="FAM234"/>
</dbReference>
<dbReference type="EMBL" id="GL377587">
    <property type="protein sequence ID" value="EFJ25263.1"/>
    <property type="molecule type" value="Genomic_DNA"/>
</dbReference>
<dbReference type="PANTHER" id="PTHR21419:SF23">
    <property type="entry name" value="PROTEIN DEFECTIVE IN EXINE FORMATION 1"/>
    <property type="match status" value="1"/>
</dbReference>
<dbReference type="Proteomes" id="UP000001514">
    <property type="component" value="Unassembled WGS sequence"/>
</dbReference>
<evidence type="ECO:0000256" key="3">
    <source>
        <dbReference type="ARBA" id="ARBA00022729"/>
    </source>
</evidence>
<dbReference type="Gramene" id="EFJ25263">
    <property type="protein sequence ID" value="EFJ25263"/>
    <property type="gene ID" value="SELMODRAFT_50757"/>
</dbReference>
<keyword evidence="9" id="KW-1185">Reference proteome</keyword>
<dbReference type="STRING" id="88036.D8RRK9"/>
<evidence type="ECO:0000256" key="2">
    <source>
        <dbReference type="ARBA" id="ARBA00022692"/>
    </source>
</evidence>
<dbReference type="InterPro" id="IPR015943">
    <property type="entry name" value="WD40/YVTN_repeat-like_dom_sf"/>
</dbReference>
<reference evidence="8 9" key="1">
    <citation type="journal article" date="2011" name="Science">
        <title>The Selaginella genome identifies genetic changes associated with the evolution of vascular plants.</title>
        <authorList>
            <person name="Banks J.A."/>
            <person name="Nishiyama T."/>
            <person name="Hasebe M."/>
            <person name="Bowman J.L."/>
            <person name="Gribskov M."/>
            <person name="dePamphilis C."/>
            <person name="Albert V.A."/>
            <person name="Aono N."/>
            <person name="Aoyama T."/>
            <person name="Ambrose B.A."/>
            <person name="Ashton N.W."/>
            <person name="Axtell M.J."/>
            <person name="Barker E."/>
            <person name="Barker M.S."/>
            <person name="Bennetzen J.L."/>
            <person name="Bonawitz N.D."/>
            <person name="Chapple C."/>
            <person name="Cheng C."/>
            <person name="Correa L.G."/>
            <person name="Dacre M."/>
            <person name="DeBarry J."/>
            <person name="Dreyer I."/>
            <person name="Elias M."/>
            <person name="Engstrom E.M."/>
            <person name="Estelle M."/>
            <person name="Feng L."/>
            <person name="Finet C."/>
            <person name="Floyd S.K."/>
            <person name="Frommer W.B."/>
            <person name="Fujita T."/>
            <person name="Gramzow L."/>
            <person name="Gutensohn M."/>
            <person name="Harholt J."/>
            <person name="Hattori M."/>
            <person name="Heyl A."/>
            <person name="Hirai T."/>
            <person name="Hiwatashi Y."/>
            <person name="Ishikawa M."/>
            <person name="Iwata M."/>
            <person name="Karol K.G."/>
            <person name="Koehler B."/>
            <person name="Kolukisaoglu U."/>
            <person name="Kubo M."/>
            <person name="Kurata T."/>
            <person name="Lalonde S."/>
            <person name="Li K."/>
            <person name="Li Y."/>
            <person name="Litt A."/>
            <person name="Lyons E."/>
            <person name="Manning G."/>
            <person name="Maruyama T."/>
            <person name="Michael T.P."/>
            <person name="Mikami K."/>
            <person name="Miyazaki S."/>
            <person name="Morinaga S."/>
            <person name="Murata T."/>
            <person name="Mueller-Roeber B."/>
            <person name="Nelson D.R."/>
            <person name="Obara M."/>
            <person name="Oguri Y."/>
            <person name="Olmstead R.G."/>
            <person name="Onodera N."/>
            <person name="Petersen B.L."/>
            <person name="Pils B."/>
            <person name="Prigge M."/>
            <person name="Rensing S.A."/>
            <person name="Riano-Pachon D.M."/>
            <person name="Roberts A.W."/>
            <person name="Sato Y."/>
            <person name="Scheller H.V."/>
            <person name="Schulz B."/>
            <person name="Schulz C."/>
            <person name="Shakirov E.V."/>
            <person name="Shibagaki N."/>
            <person name="Shinohara N."/>
            <person name="Shippen D.E."/>
            <person name="Soerensen I."/>
            <person name="Sotooka R."/>
            <person name="Sugimoto N."/>
            <person name="Sugita M."/>
            <person name="Sumikawa N."/>
            <person name="Tanurdzic M."/>
            <person name="Theissen G."/>
            <person name="Ulvskov P."/>
            <person name="Wakazuki S."/>
            <person name="Weng J.K."/>
            <person name="Willats W.W."/>
            <person name="Wipf D."/>
            <person name="Wolf P.G."/>
            <person name="Yang L."/>
            <person name="Zimmer A.D."/>
            <person name="Zhu Q."/>
            <person name="Mitros T."/>
            <person name="Hellsten U."/>
            <person name="Loque D."/>
            <person name="Otillar R."/>
            <person name="Salamov A."/>
            <person name="Schmutz J."/>
            <person name="Shapiro H."/>
            <person name="Lindquist E."/>
            <person name="Lucas S."/>
            <person name="Rokhsar D."/>
            <person name="Grigoriev I.V."/>
        </authorList>
    </citation>
    <scope>NUCLEOTIDE SEQUENCE [LARGE SCALE GENOMIC DNA]</scope>
</reference>
<accession>D8RRK9</accession>
<evidence type="ECO:0000256" key="5">
    <source>
        <dbReference type="ARBA" id="ARBA00023136"/>
    </source>
</evidence>
<keyword evidence="2" id="KW-0812">Transmembrane</keyword>
<evidence type="ECO:0000259" key="7">
    <source>
        <dbReference type="Pfam" id="PF23722"/>
    </source>
</evidence>
<dbReference type="InterPro" id="IPR013517">
    <property type="entry name" value="FG-GAP"/>
</dbReference>
<feature type="non-terminal residue" evidence="8">
    <location>
        <position position="1"/>
    </location>
</feature>
<dbReference type="InterPro" id="IPR056376">
    <property type="entry name" value="DEX1_C"/>
</dbReference>
<protein>
    <submittedName>
        <fullName evidence="8">Uncharacterized protein DEX1A-1</fullName>
    </submittedName>
</protein>
<dbReference type="KEGG" id="smo:SELMODRAFT_50757"/>
<dbReference type="eggNOG" id="ENOG502QRZ6">
    <property type="taxonomic scope" value="Eukaryota"/>
</dbReference>
<feature type="non-terminal residue" evidence="8">
    <location>
        <position position="825"/>
    </location>
</feature>
<proteinExistence type="predicted"/>
<keyword evidence="5" id="KW-0472">Membrane</keyword>